<keyword evidence="1 2" id="KW-0863">Zinc-finger</keyword>
<feature type="domain" description="C2H2-type" evidence="4">
    <location>
        <begin position="72"/>
        <end position="101"/>
    </location>
</feature>
<gene>
    <name evidence="5" type="ORF">JOL62DRAFT_564000</name>
</gene>
<dbReference type="Gene3D" id="3.30.160.60">
    <property type="entry name" value="Classic Zinc Finger"/>
    <property type="match status" value="1"/>
</dbReference>
<feature type="compositionally biased region" description="Basic and acidic residues" evidence="3">
    <location>
        <begin position="116"/>
        <end position="127"/>
    </location>
</feature>
<keyword evidence="1 2" id="KW-0479">Metal-binding</keyword>
<evidence type="ECO:0000256" key="1">
    <source>
        <dbReference type="ARBA" id="ARBA00022771"/>
    </source>
</evidence>
<dbReference type="Proteomes" id="UP001367316">
    <property type="component" value="Unassembled WGS sequence"/>
</dbReference>
<dbReference type="PANTHER" id="PTHR47251:SF1">
    <property type="entry name" value="FINGER DOMAIN PROTEIN, PUTATIVE (AFU_ORTHOLOGUE AFUA_3G04180)-RELATED"/>
    <property type="match status" value="1"/>
</dbReference>
<feature type="region of interest" description="Disordered" evidence="3">
    <location>
        <begin position="106"/>
        <end position="240"/>
    </location>
</feature>
<dbReference type="SMART" id="SM00451">
    <property type="entry name" value="ZnF_U1"/>
    <property type="match status" value="1"/>
</dbReference>
<sequence>MRHPSRSFRFRCLGFALPSRLASRDQHRFKLSWTLDRTFPANIVQERANMPPRAFTNPAPLTDSAREAAKNFFCELCNKGYKRHNEFEAHISSYDHQHKKRLKDMKEMSKNPQAAEKARRAERKADEEAGLISMDPVKMDLPPSKKGGFKKGGFKSAFGKALPVEEPQQHQQQQQPTRDALPPPASARGGFKKAFGGAEDFKKSDDVGKENIAAAEIPATAADVDDETDSDEDLGYPKYDPLRPTGCRDHGCHCHSVSSPPQTIFP</sequence>
<accession>A0ABR1NHZ6</accession>
<comment type="caution">
    <text evidence="5">The sequence shown here is derived from an EMBL/GenBank/DDBJ whole genome shotgun (WGS) entry which is preliminary data.</text>
</comment>
<reference evidence="5 6" key="1">
    <citation type="submission" date="2024-04" db="EMBL/GenBank/DDBJ databases">
        <title>Phyllosticta paracitricarpa is synonymous to the EU quarantine fungus P. citricarpa based on phylogenomic analyses.</title>
        <authorList>
            <consortium name="Lawrence Berkeley National Laboratory"/>
            <person name="Van ingen-buijs V.A."/>
            <person name="Van westerhoven A.C."/>
            <person name="Haridas S."/>
            <person name="Skiadas P."/>
            <person name="Martin F."/>
            <person name="Groenewald J.Z."/>
            <person name="Crous P.W."/>
            <person name="Seidl M.F."/>
        </authorList>
    </citation>
    <scope>NUCLEOTIDE SEQUENCE [LARGE SCALE GENOMIC DNA]</scope>
    <source>
        <strain evidence="5 6">CBS 141358</strain>
    </source>
</reference>
<dbReference type="SUPFAM" id="SSF57667">
    <property type="entry name" value="beta-beta-alpha zinc fingers"/>
    <property type="match status" value="1"/>
</dbReference>
<evidence type="ECO:0000313" key="6">
    <source>
        <dbReference type="Proteomes" id="UP001367316"/>
    </source>
</evidence>
<evidence type="ECO:0000256" key="3">
    <source>
        <dbReference type="SAM" id="MobiDB-lite"/>
    </source>
</evidence>
<dbReference type="InterPro" id="IPR003604">
    <property type="entry name" value="Matrin/U1-like-C_Znf_C2H2"/>
</dbReference>
<keyword evidence="1 2" id="KW-0862">Zinc</keyword>
<dbReference type="PROSITE" id="PS50157">
    <property type="entry name" value="ZINC_FINGER_C2H2_2"/>
    <property type="match status" value="1"/>
</dbReference>
<dbReference type="PANTHER" id="PTHR47251">
    <property type="entry name" value="FINGER DOMAIN PROTEIN, PUTATIVE (AFU_ORTHOLOGUE AFUA_3G04180)-RELATED"/>
    <property type="match status" value="1"/>
</dbReference>
<dbReference type="EMBL" id="JBBPBF010000003">
    <property type="protein sequence ID" value="KAK7614790.1"/>
    <property type="molecule type" value="Genomic_DNA"/>
</dbReference>
<evidence type="ECO:0000313" key="5">
    <source>
        <dbReference type="EMBL" id="KAK7614790.1"/>
    </source>
</evidence>
<feature type="compositionally biased region" description="Acidic residues" evidence="3">
    <location>
        <begin position="223"/>
        <end position="234"/>
    </location>
</feature>
<evidence type="ECO:0000256" key="2">
    <source>
        <dbReference type="PROSITE-ProRule" id="PRU00042"/>
    </source>
</evidence>
<keyword evidence="6" id="KW-1185">Reference proteome</keyword>
<name>A0ABR1NHZ6_9PEZI</name>
<dbReference type="InterPro" id="IPR036236">
    <property type="entry name" value="Znf_C2H2_sf"/>
</dbReference>
<feature type="compositionally biased region" description="Low complexity" evidence="3">
    <location>
        <begin position="213"/>
        <end position="222"/>
    </location>
</feature>
<organism evidence="5 6">
    <name type="scientific">Phyllosticta paracitricarpa</name>
    <dbReference type="NCBI Taxonomy" id="2016321"/>
    <lineage>
        <taxon>Eukaryota</taxon>
        <taxon>Fungi</taxon>
        <taxon>Dikarya</taxon>
        <taxon>Ascomycota</taxon>
        <taxon>Pezizomycotina</taxon>
        <taxon>Dothideomycetes</taxon>
        <taxon>Dothideomycetes incertae sedis</taxon>
        <taxon>Botryosphaeriales</taxon>
        <taxon>Phyllostictaceae</taxon>
        <taxon>Phyllosticta</taxon>
    </lineage>
</organism>
<dbReference type="InterPro" id="IPR013087">
    <property type="entry name" value="Znf_C2H2_type"/>
</dbReference>
<evidence type="ECO:0000259" key="4">
    <source>
        <dbReference type="PROSITE" id="PS50157"/>
    </source>
</evidence>
<protein>
    <recommendedName>
        <fullName evidence="4">C2H2-type domain-containing protein</fullName>
    </recommendedName>
</protein>
<dbReference type="PROSITE" id="PS00028">
    <property type="entry name" value="ZINC_FINGER_C2H2_1"/>
    <property type="match status" value="1"/>
</dbReference>
<proteinExistence type="predicted"/>
<feature type="compositionally biased region" description="Low complexity" evidence="3">
    <location>
        <begin position="186"/>
        <end position="198"/>
    </location>
</feature>
<feature type="compositionally biased region" description="Basic and acidic residues" evidence="3">
    <location>
        <begin position="199"/>
        <end position="209"/>
    </location>
</feature>
<feature type="non-terminal residue" evidence="5">
    <location>
        <position position="266"/>
    </location>
</feature>